<name>A0A2S0RED6_9FLAO</name>
<sequence length="186" mass="19312">MELEPFLGQIGIFAGNFAPRNWALCNGQLMSISANQALFTILGTTYGGNGVTTFALPDLRGRVAVSAGQRPGLSEITLGEVYGTETNTMTSAQMPAHTHTAITTPPNVRIAVNSGDEQDSDSPEGCFLRQTPGVDSYAGTANSAMGSSNATLNVTAAGGSQPINNIQPTLALNYCIALNGIYPTRG</sequence>
<dbReference type="Gene3D" id="3.90.1340.10">
    <property type="entry name" value="Phage tail collar domain"/>
    <property type="match status" value="1"/>
</dbReference>
<proteinExistence type="predicted"/>
<reference evidence="2 3" key="1">
    <citation type="submission" date="2018-04" db="EMBL/GenBank/DDBJ databases">
        <title>Genome sequencing of Flavobacterium sp. HYN0048.</title>
        <authorList>
            <person name="Yi H."/>
            <person name="Baek C."/>
        </authorList>
    </citation>
    <scope>NUCLEOTIDE SEQUENCE [LARGE SCALE GENOMIC DNA]</scope>
    <source>
        <strain evidence="2 3">HYN0048</strain>
    </source>
</reference>
<feature type="domain" description="Phage tail collar" evidence="1">
    <location>
        <begin position="8"/>
        <end position="63"/>
    </location>
</feature>
<evidence type="ECO:0000313" key="3">
    <source>
        <dbReference type="Proteomes" id="UP000244193"/>
    </source>
</evidence>
<organism evidence="2 3">
    <name type="scientific">Flavobacterium magnum</name>
    <dbReference type="NCBI Taxonomy" id="2162713"/>
    <lineage>
        <taxon>Bacteria</taxon>
        <taxon>Pseudomonadati</taxon>
        <taxon>Bacteroidota</taxon>
        <taxon>Flavobacteriia</taxon>
        <taxon>Flavobacteriales</taxon>
        <taxon>Flavobacteriaceae</taxon>
        <taxon>Flavobacterium</taxon>
    </lineage>
</organism>
<gene>
    <name evidence="2" type="ORF">HYN48_07200</name>
</gene>
<dbReference type="OrthoDB" id="9810174at2"/>
<dbReference type="EMBL" id="CP028811">
    <property type="protein sequence ID" value="AWA29879.1"/>
    <property type="molecule type" value="Genomic_DNA"/>
</dbReference>
<dbReference type="SUPFAM" id="SSF88874">
    <property type="entry name" value="Receptor-binding domain of short tail fibre protein gp12"/>
    <property type="match status" value="1"/>
</dbReference>
<dbReference type="KEGG" id="fmg:HYN48_07200"/>
<dbReference type="Proteomes" id="UP000244193">
    <property type="component" value="Chromosome"/>
</dbReference>
<dbReference type="RefSeq" id="WP_108370463.1">
    <property type="nucleotide sequence ID" value="NZ_CP028811.1"/>
</dbReference>
<dbReference type="InterPro" id="IPR011083">
    <property type="entry name" value="Phage_tail_collar_dom"/>
</dbReference>
<dbReference type="AlphaFoldDB" id="A0A2S0RED6"/>
<dbReference type="Pfam" id="PF07484">
    <property type="entry name" value="Collar"/>
    <property type="match status" value="1"/>
</dbReference>
<evidence type="ECO:0000313" key="2">
    <source>
        <dbReference type="EMBL" id="AWA29879.1"/>
    </source>
</evidence>
<dbReference type="InterPro" id="IPR037053">
    <property type="entry name" value="Phage_tail_collar_dom_sf"/>
</dbReference>
<accession>A0A2S0RED6</accession>
<keyword evidence="3" id="KW-1185">Reference proteome</keyword>
<protein>
    <submittedName>
        <fullName evidence="2">Phage tail protein</fullName>
    </submittedName>
</protein>
<evidence type="ECO:0000259" key="1">
    <source>
        <dbReference type="Pfam" id="PF07484"/>
    </source>
</evidence>